<dbReference type="EMBL" id="ASGP02000001">
    <property type="protein sequence ID" value="KAH9528545.1"/>
    <property type="molecule type" value="Genomic_DNA"/>
</dbReference>
<keyword evidence="1" id="KW-1133">Transmembrane helix</keyword>
<feature type="transmembrane region" description="Helical" evidence="1">
    <location>
        <begin position="47"/>
        <end position="67"/>
    </location>
</feature>
<organism evidence="2 3">
    <name type="scientific">Dermatophagoides farinae</name>
    <name type="common">American house dust mite</name>
    <dbReference type="NCBI Taxonomy" id="6954"/>
    <lineage>
        <taxon>Eukaryota</taxon>
        <taxon>Metazoa</taxon>
        <taxon>Ecdysozoa</taxon>
        <taxon>Arthropoda</taxon>
        <taxon>Chelicerata</taxon>
        <taxon>Arachnida</taxon>
        <taxon>Acari</taxon>
        <taxon>Acariformes</taxon>
        <taxon>Sarcoptiformes</taxon>
        <taxon>Astigmata</taxon>
        <taxon>Psoroptidia</taxon>
        <taxon>Analgoidea</taxon>
        <taxon>Pyroglyphidae</taxon>
        <taxon>Dermatophagoidinae</taxon>
        <taxon>Dermatophagoides</taxon>
    </lineage>
</organism>
<evidence type="ECO:0000313" key="3">
    <source>
        <dbReference type="Proteomes" id="UP000790347"/>
    </source>
</evidence>
<dbReference type="AlphaFoldDB" id="A0A922ICI3"/>
<comment type="caution">
    <text evidence="2">The sequence shown here is derived from an EMBL/GenBank/DDBJ whole genome shotgun (WGS) entry which is preliminary data.</text>
</comment>
<dbReference type="Proteomes" id="UP000790347">
    <property type="component" value="Unassembled WGS sequence"/>
</dbReference>
<evidence type="ECO:0000313" key="2">
    <source>
        <dbReference type="EMBL" id="KAH9528545.1"/>
    </source>
</evidence>
<protein>
    <submittedName>
        <fullName evidence="2">Uncharacterized protein</fullName>
    </submittedName>
</protein>
<keyword evidence="3" id="KW-1185">Reference proteome</keyword>
<keyword evidence="1" id="KW-0472">Membrane</keyword>
<reference evidence="2" key="1">
    <citation type="submission" date="2013-05" db="EMBL/GenBank/DDBJ databases">
        <authorList>
            <person name="Yim A.K.Y."/>
            <person name="Chan T.F."/>
            <person name="Ji K.M."/>
            <person name="Liu X.Y."/>
            <person name="Zhou J.W."/>
            <person name="Li R.Q."/>
            <person name="Yang K.Y."/>
            <person name="Li J."/>
            <person name="Li M."/>
            <person name="Law P.T.W."/>
            <person name="Wu Y.L."/>
            <person name="Cai Z.L."/>
            <person name="Qin H."/>
            <person name="Bao Y."/>
            <person name="Leung R.K.K."/>
            <person name="Ng P.K.S."/>
            <person name="Zou J."/>
            <person name="Zhong X.J."/>
            <person name="Ran P.X."/>
            <person name="Zhong N.S."/>
            <person name="Liu Z.G."/>
            <person name="Tsui S.K.W."/>
        </authorList>
    </citation>
    <scope>NUCLEOTIDE SEQUENCE</scope>
    <source>
        <strain evidence="2">Derf</strain>
        <tissue evidence="2">Whole organism</tissue>
    </source>
</reference>
<evidence type="ECO:0000256" key="1">
    <source>
        <dbReference type="SAM" id="Phobius"/>
    </source>
</evidence>
<accession>A0A922ICI3</accession>
<reference evidence="2" key="2">
    <citation type="journal article" date="2022" name="Res Sq">
        <title>Comparative Genomics Reveals Insights into the Divergent Evolution of Astigmatic Mites and Household Pest Adaptations.</title>
        <authorList>
            <person name="Xiong Q."/>
            <person name="Wan A.T.-Y."/>
            <person name="Liu X.-Y."/>
            <person name="Fung C.S.-H."/>
            <person name="Xiao X."/>
            <person name="Malainual N."/>
            <person name="Hou J."/>
            <person name="Wang L."/>
            <person name="Wang M."/>
            <person name="Yang K."/>
            <person name="Cui Y."/>
            <person name="Leung E."/>
            <person name="Nong W."/>
            <person name="Shin S.-K."/>
            <person name="Au S."/>
            <person name="Jeong K.Y."/>
            <person name="Chew F.T."/>
            <person name="Hui J."/>
            <person name="Leung T.F."/>
            <person name="Tungtrongchitr A."/>
            <person name="Zhong N."/>
            <person name="Liu Z."/>
            <person name="Tsui S."/>
        </authorList>
    </citation>
    <scope>NUCLEOTIDE SEQUENCE</scope>
    <source>
        <strain evidence="2">Derf</strain>
        <tissue evidence="2">Whole organism</tissue>
    </source>
</reference>
<proteinExistence type="predicted"/>
<keyword evidence="1" id="KW-0812">Transmembrane</keyword>
<name>A0A922ICI3_DERFA</name>
<sequence>MEIRMETIKEMFTFLLFFVANFWKQIMKTFGANVSCWLHGNNQKKNIITNCWMITIFIFRSLMWPIIHSNQENGQRQLS</sequence>
<gene>
    <name evidence="2" type="ORF">DERF_002484</name>
</gene>